<dbReference type="Pfam" id="PF01352">
    <property type="entry name" value="KRAB"/>
    <property type="match status" value="1"/>
</dbReference>
<dbReference type="GeneID" id="106972994"/>
<dbReference type="Proteomes" id="UP001652583">
    <property type="component" value="Chromosome E2"/>
</dbReference>
<evidence type="ECO:0000256" key="1">
    <source>
        <dbReference type="SAM" id="MobiDB-lite"/>
    </source>
</evidence>
<evidence type="ECO:0000313" key="3">
    <source>
        <dbReference type="Proteomes" id="UP001652583"/>
    </source>
</evidence>
<gene>
    <name evidence="4" type="primary">LOC106972994</name>
</gene>
<dbReference type="PROSITE" id="PS50805">
    <property type="entry name" value="KRAB"/>
    <property type="match status" value="1"/>
</dbReference>
<dbReference type="InterPro" id="IPR001909">
    <property type="entry name" value="KRAB"/>
</dbReference>
<dbReference type="InterPro" id="IPR036051">
    <property type="entry name" value="KRAB_dom_sf"/>
</dbReference>
<dbReference type="Gene3D" id="6.10.140.140">
    <property type="match status" value="1"/>
</dbReference>
<keyword evidence="3" id="KW-1185">Reference proteome</keyword>
<dbReference type="PANTHER" id="PTHR23232">
    <property type="entry name" value="KRAB DOMAIN C2H2 ZINC FINGER"/>
    <property type="match status" value="1"/>
</dbReference>
<protein>
    <submittedName>
        <fullName evidence="4">Zinc finger protein 649</fullName>
    </submittedName>
</protein>
<accession>A0ABM3P5F4</accession>
<dbReference type="SMART" id="SM00349">
    <property type="entry name" value="KRAB"/>
    <property type="match status" value="1"/>
</dbReference>
<sequence length="101" mass="11454">MEPSEAQEPAQGAPPIRLESLTLEDVAVDFTQEEWRLLAPAQKDLYWDVMLENFRNLVSVGHQANKPDALSKLERGEEPWAIEEEVRSGTSPEAEVDDHLR</sequence>
<dbReference type="RefSeq" id="XP_053066918.1">
    <property type="nucleotide sequence ID" value="XM_053210943.1"/>
</dbReference>
<dbReference type="CDD" id="cd07765">
    <property type="entry name" value="KRAB_A-box"/>
    <property type="match status" value="1"/>
</dbReference>
<feature type="region of interest" description="Disordered" evidence="1">
    <location>
        <begin position="82"/>
        <end position="101"/>
    </location>
</feature>
<proteinExistence type="predicted"/>
<feature type="domain" description="KRAB" evidence="2">
    <location>
        <begin position="21"/>
        <end position="92"/>
    </location>
</feature>
<evidence type="ECO:0000313" key="4">
    <source>
        <dbReference type="RefSeq" id="XP_053066918.1"/>
    </source>
</evidence>
<dbReference type="PANTHER" id="PTHR23232:SF161">
    <property type="entry name" value="KRAB DOMAIN-CONTAINING PROTEIN"/>
    <property type="match status" value="1"/>
</dbReference>
<organism evidence="3 4">
    <name type="scientific">Acinonyx jubatus</name>
    <name type="common">Cheetah</name>
    <dbReference type="NCBI Taxonomy" id="32536"/>
    <lineage>
        <taxon>Eukaryota</taxon>
        <taxon>Metazoa</taxon>
        <taxon>Chordata</taxon>
        <taxon>Craniata</taxon>
        <taxon>Vertebrata</taxon>
        <taxon>Euteleostomi</taxon>
        <taxon>Mammalia</taxon>
        <taxon>Eutheria</taxon>
        <taxon>Laurasiatheria</taxon>
        <taxon>Carnivora</taxon>
        <taxon>Feliformia</taxon>
        <taxon>Felidae</taxon>
        <taxon>Felinae</taxon>
        <taxon>Acinonyx</taxon>
    </lineage>
</organism>
<reference evidence="4" key="1">
    <citation type="submission" date="2025-08" db="UniProtKB">
        <authorList>
            <consortium name="RefSeq"/>
        </authorList>
    </citation>
    <scope>IDENTIFICATION</scope>
    <source>
        <tissue evidence="4">Blood</tissue>
    </source>
</reference>
<dbReference type="SUPFAM" id="SSF109640">
    <property type="entry name" value="KRAB domain (Kruppel-associated box)"/>
    <property type="match status" value="1"/>
</dbReference>
<name>A0ABM3P5F4_ACIJB</name>
<dbReference type="InterPro" id="IPR050169">
    <property type="entry name" value="Krueppel_C2H2_ZnF"/>
</dbReference>
<evidence type="ECO:0000259" key="2">
    <source>
        <dbReference type="PROSITE" id="PS50805"/>
    </source>
</evidence>